<evidence type="ECO:0000256" key="1">
    <source>
        <dbReference type="ARBA" id="ARBA00010406"/>
    </source>
</evidence>
<organism evidence="10 11">
    <name type="scientific">Parapontixanthobacter aurantiacus</name>
    <dbReference type="NCBI Taxonomy" id="1463599"/>
    <lineage>
        <taxon>Bacteria</taxon>
        <taxon>Pseudomonadati</taxon>
        <taxon>Pseudomonadota</taxon>
        <taxon>Alphaproteobacteria</taxon>
        <taxon>Sphingomonadales</taxon>
        <taxon>Erythrobacteraceae</taxon>
        <taxon>Parapontixanthobacter</taxon>
    </lineage>
</organism>
<evidence type="ECO:0000256" key="5">
    <source>
        <dbReference type="ARBA" id="ARBA00047754"/>
    </source>
</evidence>
<feature type="domain" description="Ribonucleotide reductase large subunit C-terminal" evidence="9">
    <location>
        <begin position="166"/>
        <end position="485"/>
    </location>
</feature>
<evidence type="ECO:0000256" key="7">
    <source>
        <dbReference type="SAM" id="MobiDB-lite"/>
    </source>
</evidence>
<accession>A0A844ZFT9</accession>
<dbReference type="InterPro" id="IPR000788">
    <property type="entry name" value="RNR_lg_C"/>
</dbReference>
<dbReference type="Proteomes" id="UP000433104">
    <property type="component" value="Unassembled WGS sequence"/>
</dbReference>
<dbReference type="NCBIfam" id="NF006577">
    <property type="entry name" value="PRK09102.1"/>
    <property type="match status" value="1"/>
</dbReference>
<gene>
    <name evidence="10" type="ORF">GRI38_11440</name>
</gene>
<dbReference type="PRINTS" id="PR01183">
    <property type="entry name" value="RIBORDTASEM1"/>
</dbReference>
<dbReference type="InterPro" id="IPR013509">
    <property type="entry name" value="RNR_lsu_N"/>
</dbReference>
<feature type="domain" description="Ribonucleotide reductase large subunit C-terminal" evidence="9">
    <location>
        <begin position="494"/>
        <end position="640"/>
    </location>
</feature>
<dbReference type="GO" id="GO:0009263">
    <property type="term" value="P:deoxyribonucleotide biosynthetic process"/>
    <property type="evidence" value="ECO:0007669"/>
    <property type="project" value="UniProtKB-KW"/>
</dbReference>
<evidence type="ECO:0000313" key="11">
    <source>
        <dbReference type="Proteomes" id="UP000433104"/>
    </source>
</evidence>
<dbReference type="PANTHER" id="PTHR11573:SF6">
    <property type="entry name" value="RIBONUCLEOSIDE-DIPHOSPHATE REDUCTASE LARGE SUBUNIT"/>
    <property type="match status" value="1"/>
</dbReference>
<comment type="catalytic activity">
    <reaction evidence="5 6">
        <text>a 2'-deoxyribonucleoside 5'-diphosphate + [thioredoxin]-disulfide + H2O = a ribonucleoside 5'-diphosphate + [thioredoxin]-dithiol</text>
        <dbReference type="Rhea" id="RHEA:23252"/>
        <dbReference type="Rhea" id="RHEA-COMP:10698"/>
        <dbReference type="Rhea" id="RHEA-COMP:10700"/>
        <dbReference type="ChEBI" id="CHEBI:15377"/>
        <dbReference type="ChEBI" id="CHEBI:29950"/>
        <dbReference type="ChEBI" id="CHEBI:50058"/>
        <dbReference type="ChEBI" id="CHEBI:57930"/>
        <dbReference type="ChEBI" id="CHEBI:73316"/>
        <dbReference type="EC" id="1.17.4.1"/>
    </reaction>
</comment>
<evidence type="ECO:0000259" key="9">
    <source>
        <dbReference type="Pfam" id="PF02867"/>
    </source>
</evidence>
<sequence length="684" mass="75463">MDFRSGDEANMDVGSGEDLTIQDRGDASATPQSDKKKAAVGMETEDRGSEELLSEKANAALADAVSAAAKANAAKDDSKKINDRRFDVTTDASRDDLLTEFGKDTLIDRYLLPGESFQDLFARVADAYADDADHAQRLYDYISKLWFMPATPVLSNGGTNRGLPISCYLNSVSDSLDGIVGTWNENVWLASKGGGIGTYWGNVRGIGEPVGLNGKTSGIIPFVRVMDSLTLAISQGSLRRGSAACYLDVSHPEIEEFLEIRKPSGDFNRKALNLHHGVLLTDEFMEAVRAGEKFDLKSPKTGEVRGTVDARSLFQKLVETRLATGEPYIVFSDTVNRMMPKHHRDLGLKVSTSNLCSEITLPTGIDHRGEDRTAVCCLSSLNLEKWDEWNGDKQFVEDVMRFLDNVLQDYIDRAPEEMARAKYSAMRERSVGLGVMGFHSFLQSKNLPLEGPMAKVWNLKMFKHIQSRASEASMLLAQERGACPDAEEMGAMERFSCKMAIAPTASISIICGGTSACIEPIPANIYTHKTLSGSFVVKNPYLEKLLREKSKDSNNVWNSILENGGSVGHLDFLSAEEKAVFKTSFEIDQRYLLEFAADRAPYIDQAQSLNLFIPADVDKWDLMMLHFQAWEKGIKSLYYLRSKSVQRAGFAGGVEADNTKEATKFELAAGAGEQTDYEECLSCQ</sequence>
<comment type="similarity">
    <text evidence="1 6">Belongs to the ribonucleoside diphosphate reductase large chain family.</text>
</comment>
<dbReference type="GO" id="GO:0005971">
    <property type="term" value="C:ribonucleoside-diphosphate reductase complex"/>
    <property type="evidence" value="ECO:0007669"/>
    <property type="project" value="TreeGrafter"/>
</dbReference>
<dbReference type="GO" id="GO:0005524">
    <property type="term" value="F:ATP binding"/>
    <property type="evidence" value="ECO:0007669"/>
    <property type="project" value="InterPro"/>
</dbReference>
<dbReference type="Pfam" id="PF00317">
    <property type="entry name" value="Ribonuc_red_lgN"/>
    <property type="match status" value="1"/>
</dbReference>
<keyword evidence="3 6" id="KW-0560">Oxidoreductase</keyword>
<dbReference type="EMBL" id="WTYW01000003">
    <property type="protein sequence ID" value="MXO86638.1"/>
    <property type="molecule type" value="Genomic_DNA"/>
</dbReference>
<feature type="domain" description="Ribonucleotide reductase large subunit N-terminal" evidence="8">
    <location>
        <begin position="98"/>
        <end position="162"/>
    </location>
</feature>
<comment type="caution">
    <text evidence="10">The sequence shown here is derived from an EMBL/GenBank/DDBJ whole genome shotgun (WGS) entry which is preliminary data.</text>
</comment>
<dbReference type="Gene3D" id="3.20.70.20">
    <property type="match status" value="1"/>
</dbReference>
<dbReference type="EC" id="1.17.4.1" evidence="2 6"/>
<dbReference type="Pfam" id="PF02867">
    <property type="entry name" value="Ribonuc_red_lgC"/>
    <property type="match status" value="2"/>
</dbReference>
<proteinExistence type="inferred from homology"/>
<evidence type="ECO:0000256" key="2">
    <source>
        <dbReference type="ARBA" id="ARBA00012274"/>
    </source>
</evidence>
<evidence type="ECO:0000256" key="4">
    <source>
        <dbReference type="ARBA" id="ARBA00023116"/>
    </source>
</evidence>
<dbReference type="InterPro" id="IPR008926">
    <property type="entry name" value="RNR_R1-su_N"/>
</dbReference>
<dbReference type="CDD" id="cd01679">
    <property type="entry name" value="RNR_I"/>
    <property type="match status" value="1"/>
</dbReference>
<evidence type="ECO:0000259" key="8">
    <source>
        <dbReference type="Pfam" id="PF00317"/>
    </source>
</evidence>
<dbReference type="UniPathway" id="UPA00326"/>
<dbReference type="SUPFAM" id="SSF51998">
    <property type="entry name" value="PFL-like glycyl radical enzymes"/>
    <property type="match status" value="1"/>
</dbReference>
<keyword evidence="4 6" id="KW-0215">Deoxyribonucleotide synthesis</keyword>
<dbReference type="GO" id="GO:0004748">
    <property type="term" value="F:ribonucleoside-diphosphate reductase activity, thioredoxin disulfide as acceptor"/>
    <property type="evidence" value="ECO:0007669"/>
    <property type="project" value="UniProtKB-EC"/>
</dbReference>
<comment type="function">
    <text evidence="6">Provides the precursors necessary for DNA synthesis. Catalyzes the biosynthesis of deoxyribonucleotides from the corresponding ribonucleotides.</text>
</comment>
<name>A0A844ZFT9_9SPHN</name>
<feature type="region of interest" description="Disordered" evidence="7">
    <location>
        <begin position="1"/>
        <end position="52"/>
    </location>
</feature>
<evidence type="ECO:0000313" key="10">
    <source>
        <dbReference type="EMBL" id="MXO86638.1"/>
    </source>
</evidence>
<dbReference type="SUPFAM" id="SSF48168">
    <property type="entry name" value="R1 subunit of ribonucleotide reductase, N-terminal domain"/>
    <property type="match status" value="1"/>
</dbReference>
<keyword evidence="11" id="KW-1185">Reference proteome</keyword>
<dbReference type="AlphaFoldDB" id="A0A844ZFT9"/>
<protein>
    <recommendedName>
        <fullName evidence="2 6">Ribonucleoside-diphosphate reductase</fullName>
        <ecNumber evidence="2 6">1.17.4.1</ecNumber>
    </recommendedName>
</protein>
<dbReference type="PANTHER" id="PTHR11573">
    <property type="entry name" value="RIBONUCLEOSIDE-DIPHOSPHATE REDUCTASE LARGE CHAIN"/>
    <property type="match status" value="1"/>
</dbReference>
<evidence type="ECO:0000256" key="3">
    <source>
        <dbReference type="ARBA" id="ARBA00023002"/>
    </source>
</evidence>
<dbReference type="OrthoDB" id="9762933at2"/>
<dbReference type="InterPro" id="IPR039718">
    <property type="entry name" value="Rrm1"/>
</dbReference>
<evidence type="ECO:0000256" key="6">
    <source>
        <dbReference type="RuleBase" id="RU003410"/>
    </source>
</evidence>
<reference evidence="10 11" key="1">
    <citation type="submission" date="2019-12" db="EMBL/GenBank/DDBJ databases">
        <title>Genomic-based taxomic classification of the family Erythrobacteraceae.</title>
        <authorList>
            <person name="Xu L."/>
        </authorList>
    </citation>
    <scope>NUCLEOTIDE SEQUENCE [LARGE SCALE GENOMIC DNA]</scope>
    <source>
        <strain evidence="10 11">MCCC 1A09962</strain>
    </source>
</reference>
<dbReference type="RefSeq" id="WP_160683953.1">
    <property type="nucleotide sequence ID" value="NZ_WTYW01000003.1"/>
</dbReference>